<dbReference type="Proteomes" id="UP000887013">
    <property type="component" value="Unassembled WGS sequence"/>
</dbReference>
<dbReference type="Gene3D" id="3.40.50.150">
    <property type="entry name" value="Vaccinia Virus protein VP39"/>
    <property type="match status" value="1"/>
</dbReference>
<organism evidence="1 2">
    <name type="scientific">Nephila pilipes</name>
    <name type="common">Giant wood spider</name>
    <name type="synonym">Nephila maculata</name>
    <dbReference type="NCBI Taxonomy" id="299642"/>
    <lineage>
        <taxon>Eukaryota</taxon>
        <taxon>Metazoa</taxon>
        <taxon>Ecdysozoa</taxon>
        <taxon>Arthropoda</taxon>
        <taxon>Chelicerata</taxon>
        <taxon>Arachnida</taxon>
        <taxon>Araneae</taxon>
        <taxon>Araneomorphae</taxon>
        <taxon>Entelegynae</taxon>
        <taxon>Araneoidea</taxon>
        <taxon>Nephilidae</taxon>
        <taxon>Nephila</taxon>
    </lineage>
</organism>
<reference evidence="1" key="1">
    <citation type="submission" date="2020-08" db="EMBL/GenBank/DDBJ databases">
        <title>Multicomponent nature underlies the extraordinary mechanical properties of spider dragline silk.</title>
        <authorList>
            <person name="Kono N."/>
            <person name="Nakamura H."/>
            <person name="Mori M."/>
            <person name="Yoshida Y."/>
            <person name="Ohtoshi R."/>
            <person name="Malay A.D."/>
            <person name="Moran D.A.P."/>
            <person name="Tomita M."/>
            <person name="Numata K."/>
            <person name="Arakawa K."/>
        </authorList>
    </citation>
    <scope>NUCLEOTIDE SEQUENCE</scope>
</reference>
<evidence type="ECO:0000313" key="1">
    <source>
        <dbReference type="EMBL" id="GFT60772.1"/>
    </source>
</evidence>
<proteinExistence type="predicted"/>
<dbReference type="EMBL" id="BMAW01114216">
    <property type="protein sequence ID" value="GFT60772.1"/>
    <property type="molecule type" value="Genomic_DNA"/>
</dbReference>
<evidence type="ECO:0008006" key="3">
    <source>
        <dbReference type="Google" id="ProtNLM"/>
    </source>
</evidence>
<name>A0A8X6TYJ0_NEPPI</name>
<dbReference type="SUPFAM" id="SSF53335">
    <property type="entry name" value="S-adenosyl-L-methionine-dependent methyltransferases"/>
    <property type="match status" value="1"/>
</dbReference>
<protein>
    <recommendedName>
        <fullName evidence="3">Methyltransferase domain-containing protein</fullName>
    </recommendedName>
</protein>
<evidence type="ECO:0000313" key="2">
    <source>
        <dbReference type="Proteomes" id="UP000887013"/>
    </source>
</evidence>
<dbReference type="AlphaFoldDB" id="A0A8X6TYJ0"/>
<comment type="caution">
    <text evidence="1">The sequence shown here is derived from an EMBL/GenBank/DDBJ whole genome shotgun (WGS) entry which is preliminary data.</text>
</comment>
<gene>
    <name evidence="1" type="primary">AVEN_79023_1</name>
    <name evidence="1" type="ORF">NPIL_47661</name>
</gene>
<dbReference type="InterPro" id="IPR029063">
    <property type="entry name" value="SAM-dependent_MTases_sf"/>
</dbReference>
<accession>A0A8X6TYJ0</accession>
<sequence>MAGYTAIAEVQLMFKFFEDLIKYLMDSHFISPYQVHRAVERLLSINTHVRNNQTFQELDYNDIRNRIGYLRVLGPAHSFLVFEVMSKIFHDTTPTQIRKMLREPSLNVLFLGCGPGNDFFGFLSALYGRHLGIHLLNVTLMDKKRGWESVFTAIKNRLSGFGDRARAARVYSDVKIQTSFVEGNICEIERNVEITEIIRRMDLIFMVKIMPYLPVDEKETILRNLASSMKIGAILAVIDCPIPFECFSNLESILRPFYTCECNNVYYPFNSEFDCPHICKCSADVKLFVRM</sequence>
<dbReference type="OrthoDB" id="6419505at2759"/>
<keyword evidence="2" id="KW-1185">Reference proteome</keyword>